<comment type="subcellular location">
    <subcellularLocation>
        <location evidence="1">Cell membrane</location>
        <topology evidence="1">Multi-pass membrane protein</topology>
    </subcellularLocation>
</comment>
<keyword evidence="4 7" id="KW-1133">Transmembrane helix</keyword>
<feature type="transmembrane region" description="Helical" evidence="7">
    <location>
        <begin position="227"/>
        <end position="244"/>
    </location>
</feature>
<feature type="transmembrane region" description="Helical" evidence="7">
    <location>
        <begin position="197"/>
        <end position="221"/>
    </location>
</feature>
<feature type="transmembrane region" description="Helical" evidence="7">
    <location>
        <begin position="306"/>
        <end position="331"/>
    </location>
</feature>
<evidence type="ECO:0000313" key="9">
    <source>
        <dbReference type="EMBL" id="PVE48677.1"/>
    </source>
</evidence>
<proteinExistence type="predicted"/>
<evidence type="ECO:0000256" key="4">
    <source>
        <dbReference type="ARBA" id="ARBA00022989"/>
    </source>
</evidence>
<feature type="domain" description="Major facilitator superfamily (MFS) profile" evidence="8">
    <location>
        <begin position="73"/>
        <end position="456"/>
    </location>
</feature>
<dbReference type="GO" id="GO:0022857">
    <property type="term" value="F:transmembrane transporter activity"/>
    <property type="evidence" value="ECO:0007669"/>
    <property type="project" value="InterPro"/>
</dbReference>
<feature type="transmembrane region" description="Helical" evidence="7">
    <location>
        <begin position="338"/>
        <end position="357"/>
    </location>
</feature>
<evidence type="ECO:0000256" key="7">
    <source>
        <dbReference type="SAM" id="Phobius"/>
    </source>
</evidence>
<dbReference type="Proteomes" id="UP000244810">
    <property type="component" value="Unassembled WGS sequence"/>
</dbReference>
<dbReference type="PROSITE" id="PS50850">
    <property type="entry name" value="MFS"/>
    <property type="match status" value="1"/>
</dbReference>
<evidence type="ECO:0000256" key="2">
    <source>
        <dbReference type="ARBA" id="ARBA00022475"/>
    </source>
</evidence>
<dbReference type="InterPro" id="IPR036259">
    <property type="entry name" value="MFS_trans_sf"/>
</dbReference>
<dbReference type="SUPFAM" id="SSF103473">
    <property type="entry name" value="MFS general substrate transporter"/>
    <property type="match status" value="1"/>
</dbReference>
<accession>A0A2T7UVC4</accession>
<dbReference type="Gene3D" id="1.20.1250.20">
    <property type="entry name" value="MFS general substrate transporter like domains"/>
    <property type="match status" value="1"/>
</dbReference>
<dbReference type="InterPro" id="IPR020846">
    <property type="entry name" value="MFS_dom"/>
</dbReference>
<evidence type="ECO:0000313" key="10">
    <source>
        <dbReference type="Proteomes" id="UP000244810"/>
    </source>
</evidence>
<name>A0A2T7UVC4_9RHOB</name>
<keyword evidence="2" id="KW-1003">Cell membrane</keyword>
<sequence length="460" mass="48430">MQHSPSGAVRQDAWVINVQSLPKSRNLIACPFARPRGNFRDNTQHVWKSPRRAASQGAEEISMQRRERTAWAAVALITLAGAMASAQVGKLPPALPLIREELGFGLVAGGFVLSVFNVLGMSIAVLVGGLAERIGRARMVGFGFASIMAGSALGALAPDIAVLMASRLVEGVGFVAITVALPYAMVAASAPRDQGMVLGIWSIYHPTGMAATMLLAPVALQSVGWRGLWWIIAALVPLVAWAVLRQMRRLELPPPSQTPFLTLAREAMGVRGLQWVALVFFAYAFQWVTLMAWLPTFLTESVGADLAFAALMTALVVLINVPGCLFGGALVRRGFRPGPMILTGTGIMALCTLGIFLPGPPVGVRLALCLVFSFWGGLVPPALFTSVPRFAPSIRHVSAGNGMLMQGSALGQFIGAPLVAAAVAIGGGNWVWALVPMLAFCVLTALGGLMLGRQPAPSGP</sequence>
<evidence type="ECO:0000256" key="3">
    <source>
        <dbReference type="ARBA" id="ARBA00022692"/>
    </source>
</evidence>
<dbReference type="EMBL" id="QDDR01000002">
    <property type="protein sequence ID" value="PVE48677.1"/>
    <property type="molecule type" value="Genomic_DNA"/>
</dbReference>
<reference evidence="9 10" key="1">
    <citation type="journal article" date="2011" name="Syst. Appl. Microbiol.">
        <title>Defluviimonas denitrificans gen. nov., sp. nov., and Pararhodobacter aggregans gen. nov., sp. nov., non-phototrophic Rhodobacteraceae from the biofilter of a marine aquaculture.</title>
        <authorList>
            <person name="Foesel B.U."/>
            <person name="Drake H.L."/>
            <person name="Schramm A."/>
        </authorList>
    </citation>
    <scope>NUCLEOTIDE SEQUENCE [LARGE SCALE GENOMIC DNA]</scope>
    <source>
        <strain evidence="9 10">D1-19</strain>
    </source>
</reference>
<keyword evidence="10" id="KW-1185">Reference proteome</keyword>
<comment type="caution">
    <text evidence="9">The sequence shown here is derived from an EMBL/GenBank/DDBJ whole genome shotgun (WGS) entry which is preliminary data.</text>
</comment>
<feature type="region of interest" description="Disordered" evidence="6">
    <location>
        <begin position="41"/>
        <end position="60"/>
    </location>
</feature>
<feature type="transmembrane region" description="Helical" evidence="7">
    <location>
        <begin position="363"/>
        <end position="384"/>
    </location>
</feature>
<dbReference type="AlphaFoldDB" id="A0A2T7UVC4"/>
<feature type="transmembrane region" description="Helical" evidence="7">
    <location>
        <begin position="70"/>
        <end position="88"/>
    </location>
</feature>
<evidence type="ECO:0000256" key="6">
    <source>
        <dbReference type="SAM" id="MobiDB-lite"/>
    </source>
</evidence>
<feature type="transmembrane region" description="Helical" evidence="7">
    <location>
        <begin position="142"/>
        <end position="165"/>
    </location>
</feature>
<feature type="transmembrane region" description="Helical" evidence="7">
    <location>
        <begin position="108"/>
        <end position="130"/>
    </location>
</feature>
<dbReference type="CDD" id="cd06174">
    <property type="entry name" value="MFS"/>
    <property type="match status" value="1"/>
</dbReference>
<feature type="transmembrane region" description="Helical" evidence="7">
    <location>
        <begin position="404"/>
        <end position="425"/>
    </location>
</feature>
<keyword evidence="3 7" id="KW-0812">Transmembrane</keyword>
<evidence type="ECO:0000256" key="5">
    <source>
        <dbReference type="ARBA" id="ARBA00023136"/>
    </source>
</evidence>
<gene>
    <name evidence="9" type="ORF">DDE23_06380</name>
</gene>
<dbReference type="PANTHER" id="PTHR43124:SF3">
    <property type="entry name" value="CHLORAMPHENICOL EFFLUX PUMP RV0191"/>
    <property type="match status" value="1"/>
</dbReference>
<dbReference type="Pfam" id="PF07690">
    <property type="entry name" value="MFS_1"/>
    <property type="match status" value="1"/>
</dbReference>
<protein>
    <recommendedName>
        <fullName evidence="8">Major facilitator superfamily (MFS) profile domain-containing protein</fullName>
    </recommendedName>
</protein>
<dbReference type="InterPro" id="IPR011701">
    <property type="entry name" value="MFS"/>
</dbReference>
<evidence type="ECO:0000259" key="8">
    <source>
        <dbReference type="PROSITE" id="PS50850"/>
    </source>
</evidence>
<dbReference type="InterPro" id="IPR050189">
    <property type="entry name" value="MFS_Efflux_Transporters"/>
</dbReference>
<dbReference type="GO" id="GO:0005886">
    <property type="term" value="C:plasma membrane"/>
    <property type="evidence" value="ECO:0007669"/>
    <property type="project" value="UniProtKB-SubCell"/>
</dbReference>
<evidence type="ECO:0000256" key="1">
    <source>
        <dbReference type="ARBA" id="ARBA00004651"/>
    </source>
</evidence>
<dbReference type="PANTHER" id="PTHR43124">
    <property type="entry name" value="PURINE EFFLUX PUMP PBUE"/>
    <property type="match status" value="1"/>
</dbReference>
<feature type="transmembrane region" description="Helical" evidence="7">
    <location>
        <begin position="171"/>
        <end position="190"/>
    </location>
</feature>
<keyword evidence="5 7" id="KW-0472">Membrane</keyword>
<organism evidence="9 10">
    <name type="scientific">Pararhodobacter aggregans</name>
    <dbReference type="NCBI Taxonomy" id="404875"/>
    <lineage>
        <taxon>Bacteria</taxon>
        <taxon>Pseudomonadati</taxon>
        <taxon>Pseudomonadota</taxon>
        <taxon>Alphaproteobacteria</taxon>
        <taxon>Rhodobacterales</taxon>
        <taxon>Paracoccaceae</taxon>
        <taxon>Pararhodobacter</taxon>
    </lineage>
</organism>
<feature type="transmembrane region" description="Helical" evidence="7">
    <location>
        <begin position="431"/>
        <end position="451"/>
    </location>
</feature>
<feature type="transmembrane region" description="Helical" evidence="7">
    <location>
        <begin position="275"/>
        <end position="294"/>
    </location>
</feature>